<dbReference type="RefSeq" id="WP_052734621.1">
    <property type="nucleotide sequence ID" value="NZ_LN827929.1"/>
</dbReference>
<sequence length="129" mass="14285">MLRQTIIFSFFVLTLIISLTSYAGGESTYKSICIACHASGMNGAPKFQNNLAWAPIIKEGKVHVITEAYNGVRKMPAKGGRPDLTLEDFSEALIYMVNSSGGNWSKPTEQEYIQIRNNILKLSSKRKPA</sequence>
<protein>
    <submittedName>
        <fullName evidence="8">Cytochrome c-555 (Modular protein)</fullName>
    </submittedName>
</protein>
<dbReference type="Proteomes" id="UP000064007">
    <property type="component" value="Chromosome 1"/>
</dbReference>
<keyword evidence="4" id="KW-0249">Electron transport</keyword>
<dbReference type="InterPro" id="IPR009056">
    <property type="entry name" value="Cyt_c-like_dom"/>
</dbReference>
<dbReference type="KEGG" id="mbat:BN1208_0587"/>
<evidence type="ECO:0000256" key="2">
    <source>
        <dbReference type="ARBA" id="ARBA00022617"/>
    </source>
</evidence>
<dbReference type="InterPro" id="IPR002323">
    <property type="entry name" value="Cyt_CIE"/>
</dbReference>
<evidence type="ECO:0000313" key="9">
    <source>
        <dbReference type="Proteomes" id="UP000064007"/>
    </source>
</evidence>
<evidence type="ECO:0000256" key="3">
    <source>
        <dbReference type="ARBA" id="ARBA00022723"/>
    </source>
</evidence>
<proteinExistence type="predicted"/>
<dbReference type="Gene3D" id="1.10.760.10">
    <property type="entry name" value="Cytochrome c-like domain"/>
    <property type="match status" value="1"/>
</dbReference>
<keyword evidence="1" id="KW-0813">Transport</keyword>
<dbReference type="HOGENOM" id="CLU_082349_4_0_4"/>
<evidence type="ECO:0000256" key="5">
    <source>
        <dbReference type="ARBA" id="ARBA00023004"/>
    </source>
</evidence>
<dbReference type="Pfam" id="PF13442">
    <property type="entry name" value="Cytochrome_CBB3"/>
    <property type="match status" value="1"/>
</dbReference>
<dbReference type="InterPro" id="IPR036909">
    <property type="entry name" value="Cyt_c-like_dom_sf"/>
</dbReference>
<evidence type="ECO:0000256" key="4">
    <source>
        <dbReference type="ARBA" id="ARBA00022982"/>
    </source>
</evidence>
<dbReference type="GO" id="GO:0009055">
    <property type="term" value="F:electron transfer activity"/>
    <property type="evidence" value="ECO:0007669"/>
    <property type="project" value="InterPro"/>
</dbReference>
<organism evidence="8 9">
    <name type="scientific">Candidatus Methylopumilus planktonicus</name>
    <dbReference type="NCBI Taxonomy" id="1581557"/>
    <lineage>
        <taxon>Bacteria</taxon>
        <taxon>Pseudomonadati</taxon>
        <taxon>Pseudomonadota</taxon>
        <taxon>Betaproteobacteria</taxon>
        <taxon>Nitrosomonadales</taxon>
        <taxon>Methylophilaceae</taxon>
        <taxon>Candidatus Methylopumilus</taxon>
    </lineage>
</organism>
<dbReference type="OrthoDB" id="9814708at2"/>
<evidence type="ECO:0000259" key="7">
    <source>
        <dbReference type="PROSITE" id="PS51007"/>
    </source>
</evidence>
<dbReference type="PRINTS" id="PR00607">
    <property type="entry name" value="CYTCHROMECIE"/>
</dbReference>
<keyword evidence="9" id="KW-1185">Reference proteome</keyword>
<keyword evidence="3 6" id="KW-0479">Metal-binding</keyword>
<evidence type="ECO:0000256" key="1">
    <source>
        <dbReference type="ARBA" id="ARBA00022448"/>
    </source>
</evidence>
<evidence type="ECO:0000313" key="8">
    <source>
        <dbReference type="EMBL" id="CEZ19474.1"/>
    </source>
</evidence>
<accession>A0A0D6EVL3</accession>
<keyword evidence="2 6" id="KW-0349">Heme</keyword>
<reference evidence="9" key="1">
    <citation type="submission" date="2014-12" db="EMBL/GenBank/DDBJ databases">
        <authorList>
            <person name="Salcher M.M."/>
        </authorList>
    </citation>
    <scope>NUCLEOTIDE SEQUENCE [LARGE SCALE GENOMIC DNA]</scope>
    <source>
        <strain evidence="9">MMS-10A-171</strain>
    </source>
</reference>
<dbReference type="STRING" id="1581557.BN1208_0587"/>
<dbReference type="AlphaFoldDB" id="A0A0D6EVL3"/>
<gene>
    <name evidence="8" type="ORF">BN1208_0587</name>
</gene>
<dbReference type="SUPFAM" id="SSF46626">
    <property type="entry name" value="Cytochrome c"/>
    <property type="match status" value="1"/>
</dbReference>
<name>A0A0D6EVL3_9PROT</name>
<dbReference type="PROSITE" id="PS51007">
    <property type="entry name" value="CYTC"/>
    <property type="match status" value="1"/>
</dbReference>
<evidence type="ECO:0000256" key="6">
    <source>
        <dbReference type="PROSITE-ProRule" id="PRU00433"/>
    </source>
</evidence>
<dbReference type="PANTHER" id="PTHR40942:SF4">
    <property type="entry name" value="CYTOCHROME C5"/>
    <property type="match status" value="1"/>
</dbReference>
<dbReference type="GO" id="GO:0005506">
    <property type="term" value="F:iron ion binding"/>
    <property type="evidence" value="ECO:0007669"/>
    <property type="project" value="InterPro"/>
</dbReference>
<dbReference type="GO" id="GO:0020037">
    <property type="term" value="F:heme binding"/>
    <property type="evidence" value="ECO:0007669"/>
    <property type="project" value="InterPro"/>
</dbReference>
<dbReference type="EMBL" id="LN827929">
    <property type="protein sequence ID" value="CEZ19474.1"/>
    <property type="molecule type" value="Genomic_DNA"/>
</dbReference>
<feature type="domain" description="Cytochrome c" evidence="7">
    <location>
        <begin position="20"/>
        <end position="100"/>
    </location>
</feature>
<keyword evidence="5 6" id="KW-0408">Iron</keyword>
<dbReference type="PANTHER" id="PTHR40942">
    <property type="match status" value="1"/>
</dbReference>